<name>A0A5B8MGQ6_9CHLO</name>
<evidence type="ECO:0000256" key="1">
    <source>
        <dbReference type="SAM" id="MobiDB-lite"/>
    </source>
</evidence>
<evidence type="ECO:0000313" key="3">
    <source>
        <dbReference type="EMBL" id="QDZ19609.1"/>
    </source>
</evidence>
<dbReference type="GO" id="GO:0010008">
    <property type="term" value="C:endosome membrane"/>
    <property type="evidence" value="ECO:0007669"/>
    <property type="project" value="TreeGrafter"/>
</dbReference>
<keyword evidence="4" id="KW-1185">Reference proteome</keyword>
<dbReference type="SMART" id="SM00271">
    <property type="entry name" value="DnaJ"/>
    <property type="match status" value="1"/>
</dbReference>
<feature type="compositionally biased region" description="Basic and acidic residues" evidence="1">
    <location>
        <begin position="759"/>
        <end position="782"/>
    </location>
</feature>
<accession>A0A5B8MGQ6</accession>
<dbReference type="EMBL" id="CP031036">
    <property type="protein sequence ID" value="QDZ19609.1"/>
    <property type="molecule type" value="Genomic_DNA"/>
</dbReference>
<protein>
    <recommendedName>
        <fullName evidence="2">J domain-containing protein</fullName>
    </recommendedName>
</protein>
<dbReference type="InterPro" id="IPR036869">
    <property type="entry name" value="J_dom_sf"/>
</dbReference>
<dbReference type="OrthoDB" id="69656at2759"/>
<evidence type="ECO:0000313" key="4">
    <source>
        <dbReference type="Proteomes" id="UP000316726"/>
    </source>
</evidence>
<proteinExistence type="predicted"/>
<sequence length="2357" mass="264141">MGRDWEKGSDGPTSEECVSRYFCTKFSKWRGKYRRIFCVTKNGNIVTVDTADLKVTNCWKFYGKSPDVGGVSISGDKSEKDVLALGITKDFKSNRPKTIKFSCSPRSQLLTDIHVCEYNLALEQGQGAEVPLSSISYSAQASLYESGVWNPVTLIVTKYGIRIESLTETQEQNYTHMSSNVALVSLQDGNDGSVGVFGVLADEGTPVRILSTQERDRVFEKISAYAKELGMHLSMQKQSMDAGSFYNKYMAMEEQKIVSPTMAPIGRWHVTHIQQQVGSVGALINNVELGQYLLELTPTHLIERNLDYTIHRRWSIGQLTWMCRYSEESQRLALGFTHGMAGVEYTSPSRDAMLSAIFDTIECGTSKRVSIFNKKVSSGTTFHFPDNNSKALEIDTEKTLMSWLTLWAKNKSSSFKFHENQIQHRVQDVLASAKDKANQLMDSSYKDTRTQGSAEPMFQDYIYSLMASTPEGFGSSSKLDEAVLVTLFEQLPQSWTLPLDPSAEYGFMRLLKIVGWISCSEYVLRYIAGEEHCFKRIFSALGSGSAGLSMEAASTLSLIFSPQSTAKITGETNLLQVAKSRAFKDLKHLDILIKPLRGSKSVSPLSLMYTVKVFGQMVCFPGKLTTSKTLSKTIIEHLGGIGRPFFQLFGHPAESVHHYAAYMMESVAESGSSIMEPIRNAALQEGAYLSHLKTAIFSSGEPSETSKRLIQIWTEGYGPAMELIKRVFPRGFYFILLGRLSRKGKSAAAANAKTAAAKEQAEPKSAEEDSEKPAAKDAKEKPAGPWDMFWRAVASDHSSAALIWNERCRTELQDALEREENSLILANNKVKDTGGCISWNHTEFFVIYPSLEKELSIAGIYIRLLLDSYEKSGVLERLPNSKDVFLSLYGQFLGLSDLDIGYSSERETRELCLKAMICIYKQYGGEIGPFDGVAHCTLLLDKTKSNTYRHFLLQLLEALLVKENITSLQPQQRKIWEFAVRSNAKVFILNKGVELCLEMATSVHNYVSDFGMPTKSKLLAYDSHTNEVKDWHCDIEETIENYKVEKMENGLYGGYSRDNILKLYKERKIDHKTLCWAPGMIEPLPLYQIRELRWKLCEGKSVLNAAESATIALRVIRALSSLHAAYDADGNALHPLPLVHRQLSESSNFPHVVQLLLAKSPDLVADAATLLKTILEHNDERIKCLFLSGAFFFILSYPGSNFVQLAELLGVSHQRQAFHNADDAGTKTRIAEKSFLGSILPESLLHILDHYGAEVFAKAFVSENDTPELVWTHEMRTKYLLPQIHQHVGDFNMKLKQHSHALYDYNPMPPVEYPELEGDVWCYRYYLANLCNEDKFPNWDIKEHVEFLQALLSKWRNELLLTPVSISYEDACKILELEKFGWEEGSVVDEAILKKAYRKLAILYHPDKNPEGRDHFQKIHKAYDFLRSPDSSNSGPRRWVILLILKAQCIIFRRYPKILAPFKYAGYPLVLEAITIDDSDHRFLADERAPTLEIATKLCWLTCVCCTLNGEELFRSDGLEILANLLARISPMLPKEASTDFTGSRIMTYCIRTLAGLGAFKNARAAFHTKPILVFDVMKAIKYENCPSIAEASIHCISQMAGSEELQDLMLRLGVLWYLIPMLFEYDVSMEDNFIEVEINSEGKLSFLDQFIASDVECTNMQYAKNKLAILAAHAISRLGGLLGGHLETPRNKQVVALLSALFTPQIAAGFTETNPSELLKDLNTNVENPCKIWNDKMRKELLTHTKEQLEIPAGIEDLPYAIGDLSLAEKFKFKALENELVIGRIYVRLYNINPTFPLKDHSYFMQCLAVYIGNNSKYMYSTDLSNPLEKRSCEHLLSALKAALNVVNTIPKLAVVYADPRCMDMILTCIEPKEVDLASSPYYEPARHVALTLLVHLTTNKPCVDALSNDKTLVKLYLMLNQPPSKNCLVLVLDVLQGLAKTPVASWSAATQAGGIYLLSLVLPQGDDFVEDEYIEKVQEKSIAILMTLCTEKVNGVRLVTFIQRFLPPGLVDQLREGPKESTRKAFHIKSETPEHVWNPDMAKKLSQEVNRLKALAAKAQMNGTLNIPLKDEYKFHFQELDNEIFVGGVYVRLFMKQPEFPLRNPKRFLEGLLKEFFNKSLQETQKAEGGDVTMPVLLSAATVSLLRIHKLLSEHAASLGYVSSLVKFVDKVCGNEAASEICGSALRLGHQLSVNVTVAENLASVKPGAISVFMRCFEIGLGAKILAMEIIKRSLNPKSRGRDGLIKEALDCKLVQTLLGILDWKAEDASKGVSANNADEGTLRVLVVDIIHLLRREGSPYTEVVRDMVDENEVWKAYSQQKHDLFLPSNATDSTGVAGLLTGSAAVYALPPASK</sequence>
<evidence type="ECO:0000259" key="2">
    <source>
        <dbReference type="PROSITE" id="PS50076"/>
    </source>
</evidence>
<dbReference type="SUPFAM" id="SSF46565">
    <property type="entry name" value="Chaperone J-domain"/>
    <property type="match status" value="1"/>
</dbReference>
<dbReference type="STRING" id="1764295.A0A5B8MGQ6"/>
<organism evidence="3 4">
    <name type="scientific">Chloropicon primus</name>
    <dbReference type="NCBI Taxonomy" id="1764295"/>
    <lineage>
        <taxon>Eukaryota</taxon>
        <taxon>Viridiplantae</taxon>
        <taxon>Chlorophyta</taxon>
        <taxon>Chloropicophyceae</taxon>
        <taxon>Chloropicales</taxon>
        <taxon>Chloropicaceae</taxon>
        <taxon>Chloropicon</taxon>
    </lineage>
</organism>
<dbReference type="InterPro" id="IPR045802">
    <property type="entry name" value="GRV2/DNAJC13_N"/>
</dbReference>
<dbReference type="GO" id="GO:2000641">
    <property type="term" value="P:regulation of early endosome to late endosome transport"/>
    <property type="evidence" value="ECO:0007669"/>
    <property type="project" value="InterPro"/>
</dbReference>
<gene>
    <name evidence="3" type="ORF">A3770_03p21270</name>
</gene>
<dbReference type="Gene3D" id="1.10.287.110">
    <property type="entry name" value="DnaJ domain"/>
    <property type="match status" value="1"/>
</dbReference>
<dbReference type="GO" id="GO:0006898">
    <property type="term" value="P:receptor-mediated endocytosis"/>
    <property type="evidence" value="ECO:0007669"/>
    <property type="project" value="TreeGrafter"/>
</dbReference>
<dbReference type="Pfam" id="PF00226">
    <property type="entry name" value="DnaJ"/>
    <property type="match status" value="1"/>
</dbReference>
<dbReference type="GO" id="GO:0007032">
    <property type="term" value="P:endosome organization"/>
    <property type="evidence" value="ECO:0007669"/>
    <property type="project" value="InterPro"/>
</dbReference>
<dbReference type="PANTHER" id="PTHR36983">
    <property type="entry name" value="DNAJ HOMOLOG SUBFAMILY C MEMBER 13"/>
    <property type="match status" value="1"/>
</dbReference>
<feature type="region of interest" description="Disordered" evidence="1">
    <location>
        <begin position="751"/>
        <end position="782"/>
    </location>
</feature>
<dbReference type="Proteomes" id="UP000316726">
    <property type="component" value="Chromosome 3"/>
</dbReference>
<dbReference type="Pfam" id="PF19432">
    <property type="entry name" value="RME-8_N"/>
    <property type="match status" value="3"/>
</dbReference>
<dbReference type="SUPFAM" id="SSF48371">
    <property type="entry name" value="ARM repeat"/>
    <property type="match status" value="2"/>
</dbReference>
<dbReference type="InterPro" id="IPR044978">
    <property type="entry name" value="GRV2/DNAJC13"/>
</dbReference>
<reference evidence="3 4" key="1">
    <citation type="submission" date="2018-07" db="EMBL/GenBank/DDBJ databases">
        <title>The complete nuclear genome of the prasinophyte Chloropicon primus (CCMP1205).</title>
        <authorList>
            <person name="Pombert J.-F."/>
            <person name="Otis C."/>
            <person name="Turmel M."/>
            <person name="Lemieux C."/>
        </authorList>
    </citation>
    <scope>NUCLEOTIDE SEQUENCE [LARGE SCALE GENOMIC DNA]</scope>
    <source>
        <strain evidence="3 4">CCMP1205</strain>
    </source>
</reference>
<feature type="domain" description="J" evidence="2">
    <location>
        <begin position="1370"/>
        <end position="1431"/>
    </location>
</feature>
<dbReference type="InterPro" id="IPR001623">
    <property type="entry name" value="DnaJ_domain"/>
</dbReference>
<dbReference type="CDD" id="cd06257">
    <property type="entry name" value="DnaJ"/>
    <property type="match status" value="1"/>
</dbReference>
<dbReference type="InterPro" id="IPR016024">
    <property type="entry name" value="ARM-type_fold"/>
</dbReference>
<dbReference type="PANTHER" id="PTHR36983:SF2">
    <property type="entry name" value="DNAJ HOMOLOG SUBFAMILY C MEMBER 13"/>
    <property type="match status" value="1"/>
</dbReference>
<dbReference type="PROSITE" id="PS50076">
    <property type="entry name" value="DNAJ_2"/>
    <property type="match status" value="1"/>
</dbReference>